<dbReference type="SMART" id="SM01199">
    <property type="entry name" value="FDF"/>
    <property type="match status" value="1"/>
</dbReference>
<dbReference type="Pfam" id="PF09532">
    <property type="entry name" value="FDF"/>
    <property type="match status" value="1"/>
</dbReference>
<feature type="compositionally biased region" description="Gly residues" evidence="5">
    <location>
        <begin position="158"/>
        <end position="168"/>
    </location>
</feature>
<accession>A0A9N9RM54</accession>
<feature type="domain" description="YjeF N-terminal" evidence="6">
    <location>
        <begin position="273"/>
        <end position="468"/>
    </location>
</feature>
<keyword evidence="9" id="KW-1185">Reference proteome</keyword>
<dbReference type="Gene3D" id="3.40.50.10260">
    <property type="entry name" value="YjeF N-terminal domain"/>
    <property type="match status" value="1"/>
</dbReference>
<gene>
    <name evidence="8" type="ORF">CHIRRI_LOCUS3822</name>
</gene>
<dbReference type="InterPro" id="IPR025762">
    <property type="entry name" value="DFDF"/>
</dbReference>
<dbReference type="GO" id="GO:0031087">
    <property type="term" value="P:deadenylation-independent decapping of nuclear-transcribed mRNA"/>
    <property type="evidence" value="ECO:0007669"/>
    <property type="project" value="TreeGrafter"/>
</dbReference>
<dbReference type="InterPro" id="IPR036652">
    <property type="entry name" value="YjeF_N_dom_sf"/>
</dbReference>
<evidence type="ECO:0000256" key="1">
    <source>
        <dbReference type="ARBA" id="ARBA00004201"/>
    </source>
</evidence>
<evidence type="ECO:0000259" key="7">
    <source>
        <dbReference type="PROSITE" id="PS51512"/>
    </source>
</evidence>
<comment type="subcellular location">
    <subcellularLocation>
        <location evidence="1">Cytoplasm</location>
        <location evidence="1">P-body</location>
    </subcellularLocation>
</comment>
<dbReference type="OrthoDB" id="10030313at2759"/>
<evidence type="ECO:0000256" key="5">
    <source>
        <dbReference type="SAM" id="MobiDB-lite"/>
    </source>
</evidence>
<feature type="domain" description="DFDF" evidence="7">
    <location>
        <begin position="178"/>
        <end position="214"/>
    </location>
</feature>
<feature type="compositionally biased region" description="Polar residues" evidence="5">
    <location>
        <begin position="96"/>
        <end position="114"/>
    </location>
</feature>
<evidence type="ECO:0000256" key="4">
    <source>
        <dbReference type="ARBA" id="ARBA00022490"/>
    </source>
</evidence>
<protein>
    <recommendedName>
        <fullName evidence="3">Enhancer of mRNA-decapping protein 3</fullName>
    </recommendedName>
</protein>
<dbReference type="SUPFAM" id="SSF64153">
    <property type="entry name" value="YjeF N-terminal domain-like"/>
    <property type="match status" value="1"/>
</dbReference>
<feature type="region of interest" description="Disordered" evidence="5">
    <location>
        <begin position="75"/>
        <end position="176"/>
    </location>
</feature>
<comment type="similarity">
    <text evidence="2">Belongs to the EDC3 family.</text>
</comment>
<evidence type="ECO:0000259" key="6">
    <source>
        <dbReference type="PROSITE" id="PS51385"/>
    </source>
</evidence>
<organism evidence="8 9">
    <name type="scientific">Chironomus riparius</name>
    <dbReference type="NCBI Taxonomy" id="315576"/>
    <lineage>
        <taxon>Eukaryota</taxon>
        <taxon>Metazoa</taxon>
        <taxon>Ecdysozoa</taxon>
        <taxon>Arthropoda</taxon>
        <taxon>Hexapoda</taxon>
        <taxon>Insecta</taxon>
        <taxon>Pterygota</taxon>
        <taxon>Neoptera</taxon>
        <taxon>Endopterygota</taxon>
        <taxon>Diptera</taxon>
        <taxon>Nematocera</taxon>
        <taxon>Chironomoidea</taxon>
        <taxon>Chironomidae</taxon>
        <taxon>Chironominae</taxon>
        <taxon>Chironomus</taxon>
    </lineage>
</organism>
<dbReference type="InterPro" id="IPR004443">
    <property type="entry name" value="YjeF_N_dom"/>
</dbReference>
<evidence type="ECO:0000256" key="2">
    <source>
        <dbReference type="ARBA" id="ARBA00006610"/>
    </source>
</evidence>
<sequence length="490" mass="55125">MANYVGKDVSIKLKRDLGIFQGKIIKPEVDSITINNVFHNGVKLKKFEAHVTIAREEIENITFIQVVDPVEAANRSVRNTPVTQNTSPKESEPQKPTKSPPSFTNKKPNQYDGNKQQHKTTRPIPIKSRNTPNYISSSAPHSKALESQLNGKRNGNGNLNGNGNGNGNGNKRHRNYDLMQPDDFSDQGDFDFESNNAMFDKKSIFQEIEAETNPDKPDLVRQIGKPEEKYRHDQNILDSMFMQFKNIQLEFKPKQEYTTDEPGLLIPSIPQSLRNRIQNLAASHGYSMERQIDFLARGATELAIQLLGGSRRFSPKNLHQWPRVTIICDEPYNMLKSEMGLCTARQLACHGVNVMVFVKTATTNPKESKELELYTATGNDFTGNVKDLTPCDLIILSVSNMNQNSQIVRYIQQNRVMVMAIDPPVMGVNPGEINIRNTVIPILPLDDIHTSCGKLHLVNLGISNKFFKDAGIKYFPIFGSRSLIPLHLKA</sequence>
<feature type="compositionally biased region" description="Polar residues" evidence="5">
    <location>
        <begin position="128"/>
        <end position="148"/>
    </location>
</feature>
<dbReference type="PROSITE" id="PS51512">
    <property type="entry name" value="DFDF"/>
    <property type="match status" value="1"/>
</dbReference>
<dbReference type="Proteomes" id="UP001153620">
    <property type="component" value="Chromosome 1"/>
</dbReference>
<dbReference type="GO" id="GO:0003729">
    <property type="term" value="F:mRNA binding"/>
    <property type="evidence" value="ECO:0007669"/>
    <property type="project" value="TreeGrafter"/>
</dbReference>
<reference evidence="8" key="2">
    <citation type="submission" date="2022-10" db="EMBL/GenBank/DDBJ databases">
        <authorList>
            <consortium name="ENA_rothamsted_submissions"/>
            <consortium name="culmorum"/>
            <person name="King R."/>
        </authorList>
    </citation>
    <scope>NUCLEOTIDE SEQUENCE</scope>
</reference>
<dbReference type="EMBL" id="OU895877">
    <property type="protein sequence ID" value="CAG9800884.1"/>
    <property type="molecule type" value="Genomic_DNA"/>
</dbReference>
<feature type="compositionally biased region" description="Polar residues" evidence="5">
    <location>
        <begin position="76"/>
        <end position="88"/>
    </location>
</feature>
<name>A0A9N9RM54_9DIPT</name>
<dbReference type="Gene3D" id="2.30.30.100">
    <property type="match status" value="1"/>
</dbReference>
<reference evidence="8" key="1">
    <citation type="submission" date="2022-01" db="EMBL/GenBank/DDBJ databases">
        <authorList>
            <person name="King R."/>
        </authorList>
    </citation>
    <scope>NUCLEOTIDE SEQUENCE</scope>
</reference>
<evidence type="ECO:0000313" key="8">
    <source>
        <dbReference type="EMBL" id="CAG9800884.1"/>
    </source>
</evidence>
<dbReference type="PROSITE" id="PS51385">
    <property type="entry name" value="YJEF_N"/>
    <property type="match status" value="1"/>
</dbReference>
<dbReference type="InterPro" id="IPR019050">
    <property type="entry name" value="FDF_dom"/>
</dbReference>
<dbReference type="InterPro" id="IPR025609">
    <property type="entry name" value="Lsm14-like_N"/>
</dbReference>
<dbReference type="PANTHER" id="PTHR13612:SF0">
    <property type="entry name" value="ENHANCER OF MRNA-DECAPPING PROTEIN 3"/>
    <property type="match status" value="1"/>
</dbReference>
<keyword evidence="4" id="KW-0963">Cytoplasm</keyword>
<dbReference type="AlphaFoldDB" id="A0A9N9RM54"/>
<evidence type="ECO:0000256" key="3">
    <source>
        <dbReference type="ARBA" id="ARBA00015797"/>
    </source>
</evidence>
<dbReference type="PANTHER" id="PTHR13612">
    <property type="entry name" value="ENHANCER OF MRNA-DECAPPING PROTEIN 3"/>
    <property type="match status" value="1"/>
</dbReference>
<dbReference type="GO" id="GO:0033962">
    <property type="term" value="P:P-body assembly"/>
    <property type="evidence" value="ECO:0007669"/>
    <property type="project" value="TreeGrafter"/>
</dbReference>
<dbReference type="SMART" id="SM01271">
    <property type="entry name" value="LSM14"/>
    <property type="match status" value="1"/>
</dbReference>
<evidence type="ECO:0000313" key="9">
    <source>
        <dbReference type="Proteomes" id="UP001153620"/>
    </source>
</evidence>
<proteinExistence type="inferred from homology"/>
<dbReference type="GO" id="GO:0000932">
    <property type="term" value="C:P-body"/>
    <property type="evidence" value="ECO:0007669"/>
    <property type="project" value="UniProtKB-SubCell"/>
</dbReference>